<accession>A0ACA9R3Y4</accession>
<reference evidence="1" key="1">
    <citation type="submission" date="2021-06" db="EMBL/GenBank/DDBJ databases">
        <authorList>
            <person name="Kallberg Y."/>
            <person name="Tangrot J."/>
            <person name="Rosling A."/>
        </authorList>
    </citation>
    <scope>NUCLEOTIDE SEQUENCE</scope>
    <source>
        <strain evidence="1">MA461A</strain>
    </source>
</reference>
<dbReference type="Proteomes" id="UP000789920">
    <property type="component" value="Unassembled WGS sequence"/>
</dbReference>
<keyword evidence="2" id="KW-1185">Reference proteome</keyword>
<protein>
    <submittedName>
        <fullName evidence="1">25127_t:CDS:1</fullName>
    </submittedName>
</protein>
<evidence type="ECO:0000313" key="2">
    <source>
        <dbReference type="Proteomes" id="UP000789920"/>
    </source>
</evidence>
<feature type="non-terminal residue" evidence="1">
    <location>
        <position position="1"/>
    </location>
</feature>
<dbReference type="EMBL" id="CAJVQC010042610">
    <property type="protein sequence ID" value="CAG8775731.1"/>
    <property type="molecule type" value="Genomic_DNA"/>
</dbReference>
<comment type="caution">
    <text evidence="1">The sequence shown here is derived from an EMBL/GenBank/DDBJ whole genome shotgun (WGS) entry which is preliminary data.</text>
</comment>
<proteinExistence type="predicted"/>
<name>A0ACA9R3Y4_9GLOM</name>
<evidence type="ECO:0000313" key="1">
    <source>
        <dbReference type="EMBL" id="CAG8775731.1"/>
    </source>
</evidence>
<sequence length="372" mass="43452">IIRNQIQKFLWKKQKELGFQEVISPILGTEHLYKISGHLEHYHDYMFPVISRNNEAFRLRPMTCPHHCLIYHQRPRSYRDLPLRLCENAILYRYETSGSLKGLERLREAAFYGPKLDVEVKAADGKNITLATMQLDFVLPQKFGLNYIDKEQKLKTPVIIHQTPLAPVQLVILPINNQKEVQKYSENLQNKLLSNNFRSEIWTEKTLNYRINQVHRKKAPYYLVIGEKELKNKKVKLATEELTEEELLEKLHNQKGKTDNELEKVLKPGAVKTSFVKLAYPLLSPGITVAYDGSNFWGWAKQPNKFTVQGYIENVIGRIFHLEVSILASSRTDKGVHAREQKFTLWLPFFLPEKSLLNILRRQFQECIAIKK</sequence>
<organism evidence="1 2">
    <name type="scientific">Racocetra persica</name>
    <dbReference type="NCBI Taxonomy" id="160502"/>
    <lineage>
        <taxon>Eukaryota</taxon>
        <taxon>Fungi</taxon>
        <taxon>Fungi incertae sedis</taxon>
        <taxon>Mucoromycota</taxon>
        <taxon>Glomeromycotina</taxon>
        <taxon>Glomeromycetes</taxon>
        <taxon>Diversisporales</taxon>
        <taxon>Gigasporaceae</taxon>
        <taxon>Racocetra</taxon>
    </lineage>
</organism>
<feature type="non-terminal residue" evidence="1">
    <location>
        <position position="372"/>
    </location>
</feature>
<gene>
    <name evidence="1" type="ORF">RPERSI_LOCUS16940</name>
</gene>